<keyword evidence="4 7" id="KW-0255">Endonuclease</keyword>
<comment type="caution">
    <text evidence="9">The sequence shown here is derived from an EMBL/GenBank/DDBJ whole genome shotgun (WGS) entry which is preliminary data.</text>
</comment>
<dbReference type="Gene3D" id="3.30.230.10">
    <property type="match status" value="1"/>
</dbReference>
<evidence type="ECO:0000256" key="6">
    <source>
        <dbReference type="ARBA" id="ARBA00022884"/>
    </source>
</evidence>
<proteinExistence type="inferred from homology"/>
<dbReference type="EC" id="3.1.26.5" evidence="7 8"/>
<dbReference type="OrthoDB" id="1524972at2"/>
<dbReference type="Proteomes" id="UP000316008">
    <property type="component" value="Unassembled WGS sequence"/>
</dbReference>
<reference evidence="9 10" key="1">
    <citation type="submission" date="2019-07" db="EMBL/GenBank/DDBJ databases">
        <authorList>
            <person name="Huq M.A."/>
        </authorList>
    </citation>
    <scope>NUCLEOTIDE SEQUENCE [LARGE SCALE GENOMIC DNA]</scope>
    <source>
        <strain evidence="9 10">MAH-3</strain>
    </source>
</reference>
<keyword evidence="10" id="KW-1185">Reference proteome</keyword>
<dbReference type="InterPro" id="IPR020568">
    <property type="entry name" value="Ribosomal_Su5_D2-typ_SF"/>
</dbReference>
<dbReference type="PROSITE" id="PS00648">
    <property type="entry name" value="RIBONUCLEASE_P"/>
    <property type="match status" value="1"/>
</dbReference>
<dbReference type="Pfam" id="PF00825">
    <property type="entry name" value="Ribonuclease_P"/>
    <property type="match status" value="1"/>
</dbReference>
<protein>
    <recommendedName>
        <fullName evidence="7 8">Ribonuclease P protein component</fullName>
        <shortName evidence="7">RNase P protein</shortName>
        <shortName evidence="7">RNaseP protein</shortName>
        <ecNumber evidence="7 8">3.1.26.5</ecNumber>
    </recommendedName>
    <alternativeName>
        <fullName evidence="7">Protein C5</fullName>
    </alternativeName>
</protein>
<accession>A0A556N2Q4</accession>
<sequence>MENFGKAYKLCSRKTIDRLFKEGKQLRAFPLTVYYLETEFVEKVPFQVVLSAPKRLYKHAHDRNYVKRLMKEVLRREKQPLEDLLNESGKQLALFIIYANKEILTYPELEKCVRKLVVKLLTELKNEG</sequence>
<dbReference type="NCBIfam" id="TIGR00188">
    <property type="entry name" value="rnpA"/>
    <property type="match status" value="1"/>
</dbReference>
<comment type="catalytic activity">
    <reaction evidence="7">
        <text>Endonucleolytic cleavage of RNA, removing 5'-extranucleotides from tRNA precursor.</text>
        <dbReference type="EC" id="3.1.26.5"/>
    </reaction>
</comment>
<comment type="subunit">
    <text evidence="7">Consists of a catalytic RNA component (M1 or rnpB) and a protein subunit.</text>
</comment>
<dbReference type="AlphaFoldDB" id="A0A556N2Q4"/>
<evidence type="ECO:0000256" key="4">
    <source>
        <dbReference type="ARBA" id="ARBA00022759"/>
    </source>
</evidence>
<comment type="function">
    <text evidence="1 7">RNaseP catalyzes the removal of the 5'-leader sequence from pre-tRNA to produce the mature 5'-terminus. It can also cleave other RNA substrates such as 4.5S RNA. The protein component plays an auxiliary but essential role in vivo by binding to the 5'-leader sequence and broadening the substrate specificity of the ribozyme.</text>
</comment>
<dbReference type="SUPFAM" id="SSF54211">
    <property type="entry name" value="Ribosomal protein S5 domain 2-like"/>
    <property type="match status" value="1"/>
</dbReference>
<name>A0A556N2Q4_9FLAO</name>
<comment type="similarity">
    <text evidence="7">Belongs to the RnpA family.</text>
</comment>
<dbReference type="InterPro" id="IPR014721">
    <property type="entry name" value="Ribsml_uS5_D2-typ_fold_subgr"/>
</dbReference>
<evidence type="ECO:0000256" key="2">
    <source>
        <dbReference type="ARBA" id="ARBA00022694"/>
    </source>
</evidence>
<evidence type="ECO:0000256" key="3">
    <source>
        <dbReference type="ARBA" id="ARBA00022722"/>
    </source>
</evidence>
<keyword evidence="5 7" id="KW-0378">Hydrolase</keyword>
<keyword evidence="3 7" id="KW-0540">Nuclease</keyword>
<dbReference type="HAMAP" id="MF_00227">
    <property type="entry name" value="RNase_P"/>
    <property type="match status" value="1"/>
</dbReference>
<organism evidence="9 10">
    <name type="scientific">Fluviicola chungangensis</name>
    <dbReference type="NCBI Taxonomy" id="2597671"/>
    <lineage>
        <taxon>Bacteria</taxon>
        <taxon>Pseudomonadati</taxon>
        <taxon>Bacteroidota</taxon>
        <taxon>Flavobacteriia</taxon>
        <taxon>Flavobacteriales</taxon>
        <taxon>Crocinitomicaceae</taxon>
        <taxon>Fluviicola</taxon>
    </lineage>
</organism>
<evidence type="ECO:0000256" key="1">
    <source>
        <dbReference type="ARBA" id="ARBA00002663"/>
    </source>
</evidence>
<dbReference type="InterPro" id="IPR000100">
    <property type="entry name" value="RNase_P"/>
</dbReference>
<evidence type="ECO:0000313" key="9">
    <source>
        <dbReference type="EMBL" id="TSJ46490.1"/>
    </source>
</evidence>
<dbReference type="GO" id="GO:0001682">
    <property type="term" value="P:tRNA 5'-leader removal"/>
    <property type="evidence" value="ECO:0007669"/>
    <property type="project" value="UniProtKB-UniRule"/>
</dbReference>
<evidence type="ECO:0000256" key="7">
    <source>
        <dbReference type="HAMAP-Rule" id="MF_00227"/>
    </source>
</evidence>
<evidence type="ECO:0000256" key="5">
    <source>
        <dbReference type="ARBA" id="ARBA00022801"/>
    </source>
</evidence>
<gene>
    <name evidence="7 9" type="primary">rnpA</name>
    <name evidence="9" type="ORF">FO442_04845</name>
</gene>
<evidence type="ECO:0000313" key="10">
    <source>
        <dbReference type="Proteomes" id="UP000316008"/>
    </source>
</evidence>
<dbReference type="InterPro" id="IPR020539">
    <property type="entry name" value="RNase_P_CS"/>
</dbReference>
<dbReference type="GO" id="GO:0000049">
    <property type="term" value="F:tRNA binding"/>
    <property type="evidence" value="ECO:0007669"/>
    <property type="project" value="UniProtKB-UniRule"/>
</dbReference>
<keyword evidence="6 7" id="KW-0694">RNA-binding</keyword>
<evidence type="ECO:0000256" key="8">
    <source>
        <dbReference type="NCBIfam" id="TIGR00188"/>
    </source>
</evidence>
<dbReference type="GO" id="GO:0004526">
    <property type="term" value="F:ribonuclease P activity"/>
    <property type="evidence" value="ECO:0007669"/>
    <property type="project" value="UniProtKB-UniRule"/>
</dbReference>
<keyword evidence="2 7" id="KW-0819">tRNA processing</keyword>
<dbReference type="RefSeq" id="WP_144332027.1">
    <property type="nucleotide sequence ID" value="NZ_VLPL01000002.1"/>
</dbReference>
<dbReference type="EMBL" id="VLPL01000002">
    <property type="protein sequence ID" value="TSJ46490.1"/>
    <property type="molecule type" value="Genomic_DNA"/>
</dbReference>